<protein>
    <recommendedName>
        <fullName evidence="5">Monopolin complex subunit Csm1/Pcs1 C-terminal domain-containing protein</fullName>
    </recommendedName>
</protein>
<keyword evidence="4" id="KW-1185">Reference proteome</keyword>
<feature type="compositionally biased region" description="Basic and acidic residues" evidence="2">
    <location>
        <begin position="21"/>
        <end position="33"/>
    </location>
</feature>
<sequence length="446" mass="49919">MAKKTAPKRPAKIIVEHEEIIIESSSSEHEHGIETTQEGSIVDMAGSSKTAPRKAPGRAGAAASGKAKSAVAKGKARAVEHEEMDVDEVLLVDDDRPSRTKPIPKVSKANAVSIARLTREKESLSREVDRLRKNVDSLNAQVSKYEEQLEELFHIRETEAEQNLREQAEQYEAKIQTQEALIKELTSQLTKTKALGASAKASVVQFLTREAADEEKLAVEREVERCRDIIKNRDQQLAEKDKRIQDLEVQETILRSDLAAEIERGNHLSKNPPPPSARTHTKPPDDPKNALVIRLYEDMTNCLIVSAKVGKSAYFNLDEPVFSCVYTHRDPDSDVTAASVNFSLREIWEKPEGSDPDSPVKSKDDLVMRMKYQPYNLENEPEEFVKALKFLGHAFIFARDQLPIFLKSLTENVDNAVRGAVEEDMSEGEEVVGMEEVVQNEVVIVE</sequence>
<gene>
    <name evidence="3" type="ORF">LAESUDRAFT_735379</name>
</gene>
<dbReference type="PANTHER" id="PTHR28006:SF1">
    <property type="entry name" value="MONOPOLIN COMPLEX SUBUNIT CSM1"/>
    <property type="match status" value="1"/>
</dbReference>
<dbReference type="PANTHER" id="PTHR28006">
    <property type="entry name" value="MONOPOLIN COMPLEX SUBUNIT CSM1"/>
    <property type="match status" value="1"/>
</dbReference>
<dbReference type="AlphaFoldDB" id="A0A165G2D1"/>
<feature type="compositionally biased region" description="Low complexity" evidence="2">
    <location>
        <begin position="57"/>
        <end position="73"/>
    </location>
</feature>
<dbReference type="EMBL" id="KV427611">
    <property type="protein sequence ID" value="KZT09736.1"/>
    <property type="molecule type" value="Genomic_DNA"/>
</dbReference>
<evidence type="ECO:0000313" key="3">
    <source>
        <dbReference type="EMBL" id="KZT09736.1"/>
    </source>
</evidence>
<dbReference type="GO" id="GO:1990644">
    <property type="term" value="F:microtubule site clamp"/>
    <property type="evidence" value="ECO:0007669"/>
    <property type="project" value="TreeGrafter"/>
</dbReference>
<proteinExistence type="predicted"/>
<reference evidence="3 4" key="1">
    <citation type="journal article" date="2016" name="Mol. Biol. Evol.">
        <title>Comparative Genomics of Early-Diverging Mushroom-Forming Fungi Provides Insights into the Origins of Lignocellulose Decay Capabilities.</title>
        <authorList>
            <person name="Nagy L.G."/>
            <person name="Riley R."/>
            <person name="Tritt A."/>
            <person name="Adam C."/>
            <person name="Daum C."/>
            <person name="Floudas D."/>
            <person name="Sun H."/>
            <person name="Yadav J.S."/>
            <person name="Pangilinan J."/>
            <person name="Larsson K.H."/>
            <person name="Matsuura K."/>
            <person name="Barry K."/>
            <person name="Labutti K."/>
            <person name="Kuo R."/>
            <person name="Ohm R.A."/>
            <person name="Bhattacharya S.S."/>
            <person name="Shirouzu T."/>
            <person name="Yoshinaga Y."/>
            <person name="Martin F.M."/>
            <person name="Grigoriev I.V."/>
            <person name="Hibbett D.S."/>
        </authorList>
    </citation>
    <scope>NUCLEOTIDE SEQUENCE [LARGE SCALE GENOMIC DNA]</scope>
    <source>
        <strain evidence="3 4">93-53</strain>
    </source>
</reference>
<evidence type="ECO:0008006" key="5">
    <source>
        <dbReference type="Google" id="ProtNLM"/>
    </source>
</evidence>
<evidence type="ECO:0000256" key="2">
    <source>
        <dbReference type="SAM" id="MobiDB-lite"/>
    </source>
</evidence>
<dbReference type="GO" id="GO:0072686">
    <property type="term" value="C:mitotic spindle"/>
    <property type="evidence" value="ECO:0007669"/>
    <property type="project" value="TreeGrafter"/>
</dbReference>
<evidence type="ECO:0000256" key="1">
    <source>
        <dbReference type="SAM" id="Coils"/>
    </source>
</evidence>
<dbReference type="GO" id="GO:0045144">
    <property type="term" value="P:meiotic sister chromatid segregation"/>
    <property type="evidence" value="ECO:0007669"/>
    <property type="project" value="TreeGrafter"/>
</dbReference>
<dbReference type="InParanoid" id="A0A165G2D1"/>
<dbReference type="GO" id="GO:0005730">
    <property type="term" value="C:nucleolus"/>
    <property type="evidence" value="ECO:0007669"/>
    <property type="project" value="TreeGrafter"/>
</dbReference>
<dbReference type="RefSeq" id="XP_040767476.1">
    <property type="nucleotide sequence ID" value="XM_040910582.1"/>
</dbReference>
<evidence type="ECO:0000313" key="4">
    <source>
        <dbReference type="Proteomes" id="UP000076871"/>
    </source>
</evidence>
<dbReference type="STRING" id="1314785.A0A165G2D1"/>
<keyword evidence="1" id="KW-0175">Coiled coil</keyword>
<feature type="coiled-coil region" evidence="1">
    <location>
        <begin position="114"/>
        <end position="195"/>
    </location>
</feature>
<dbReference type="InterPro" id="IPR040349">
    <property type="entry name" value="Csm1/Pcs1"/>
</dbReference>
<dbReference type="OrthoDB" id="3216420at2759"/>
<dbReference type="GO" id="GO:0034506">
    <property type="term" value="C:chromosome, centromeric core domain"/>
    <property type="evidence" value="ECO:0007669"/>
    <property type="project" value="TreeGrafter"/>
</dbReference>
<feature type="region of interest" description="Disordered" evidence="2">
    <location>
        <begin position="21"/>
        <end position="79"/>
    </location>
</feature>
<accession>A0A165G2D1</accession>
<name>A0A165G2D1_9APHY</name>
<dbReference type="GO" id="GO:0051315">
    <property type="term" value="P:attachment of mitotic spindle microtubules to kinetochore"/>
    <property type="evidence" value="ECO:0007669"/>
    <property type="project" value="TreeGrafter"/>
</dbReference>
<feature type="region of interest" description="Disordered" evidence="2">
    <location>
        <begin position="262"/>
        <end position="288"/>
    </location>
</feature>
<dbReference type="GO" id="GO:0033551">
    <property type="term" value="C:monopolin complex"/>
    <property type="evidence" value="ECO:0007669"/>
    <property type="project" value="InterPro"/>
</dbReference>
<dbReference type="GeneID" id="63827611"/>
<dbReference type="Proteomes" id="UP000076871">
    <property type="component" value="Unassembled WGS sequence"/>
</dbReference>
<organism evidence="3 4">
    <name type="scientific">Laetiporus sulphureus 93-53</name>
    <dbReference type="NCBI Taxonomy" id="1314785"/>
    <lineage>
        <taxon>Eukaryota</taxon>
        <taxon>Fungi</taxon>
        <taxon>Dikarya</taxon>
        <taxon>Basidiomycota</taxon>
        <taxon>Agaricomycotina</taxon>
        <taxon>Agaricomycetes</taxon>
        <taxon>Polyporales</taxon>
        <taxon>Laetiporus</taxon>
    </lineage>
</organism>